<dbReference type="InterPro" id="IPR022030">
    <property type="entry name" value="SF3A1_dom"/>
</dbReference>
<dbReference type="EMBL" id="CACTIH010007256">
    <property type="protein sequence ID" value="CAA3006030.1"/>
    <property type="molecule type" value="Genomic_DNA"/>
</dbReference>
<name>A0A8S0TJA6_OLEEU</name>
<feature type="region of interest" description="Disordered" evidence="1">
    <location>
        <begin position="1"/>
        <end position="36"/>
    </location>
</feature>
<feature type="compositionally biased region" description="Polar residues" evidence="1">
    <location>
        <begin position="9"/>
        <end position="25"/>
    </location>
</feature>
<dbReference type="Proteomes" id="UP000594638">
    <property type="component" value="Unassembled WGS sequence"/>
</dbReference>
<evidence type="ECO:0000313" key="3">
    <source>
        <dbReference type="EMBL" id="CAA3006030.1"/>
    </source>
</evidence>
<sequence>MSGPKLPTQALNITTSRHQPFTSTTGRRRPHAGTTCTPKPISFHLAILYELRRNPPSGRRLECLETRTKDEEMLQMAMIDWHDFFVVDTINFADDEDKDTLSNDT</sequence>
<organism evidence="3 4">
    <name type="scientific">Olea europaea subsp. europaea</name>
    <dbReference type="NCBI Taxonomy" id="158383"/>
    <lineage>
        <taxon>Eukaryota</taxon>
        <taxon>Viridiplantae</taxon>
        <taxon>Streptophyta</taxon>
        <taxon>Embryophyta</taxon>
        <taxon>Tracheophyta</taxon>
        <taxon>Spermatophyta</taxon>
        <taxon>Magnoliopsida</taxon>
        <taxon>eudicotyledons</taxon>
        <taxon>Gunneridae</taxon>
        <taxon>Pentapetalae</taxon>
        <taxon>asterids</taxon>
        <taxon>lamiids</taxon>
        <taxon>Lamiales</taxon>
        <taxon>Oleaceae</taxon>
        <taxon>Oleeae</taxon>
        <taxon>Olea</taxon>
    </lineage>
</organism>
<protein>
    <submittedName>
        <fullName evidence="3">Probable splicing factor 3A subunit 1</fullName>
    </submittedName>
</protein>
<dbReference type="Pfam" id="PF12230">
    <property type="entry name" value="PRP21_like_P"/>
    <property type="match status" value="1"/>
</dbReference>
<evidence type="ECO:0000259" key="2">
    <source>
        <dbReference type="Pfam" id="PF12230"/>
    </source>
</evidence>
<feature type="domain" description="Splicing factor 3A subunit 1 conserved" evidence="2">
    <location>
        <begin position="67"/>
        <end position="99"/>
    </location>
</feature>
<gene>
    <name evidence="3" type="ORF">OLEA9_A106419</name>
</gene>
<dbReference type="Gramene" id="OE9A106419T1">
    <property type="protein sequence ID" value="OE9A106419C1"/>
    <property type="gene ID" value="OE9A106419"/>
</dbReference>
<reference evidence="3 4" key="1">
    <citation type="submission" date="2019-12" db="EMBL/GenBank/DDBJ databases">
        <authorList>
            <person name="Alioto T."/>
            <person name="Alioto T."/>
            <person name="Gomez Garrido J."/>
        </authorList>
    </citation>
    <scope>NUCLEOTIDE SEQUENCE [LARGE SCALE GENOMIC DNA]</scope>
</reference>
<keyword evidence="4" id="KW-1185">Reference proteome</keyword>
<proteinExistence type="predicted"/>
<evidence type="ECO:0000313" key="4">
    <source>
        <dbReference type="Proteomes" id="UP000594638"/>
    </source>
</evidence>
<evidence type="ECO:0000256" key="1">
    <source>
        <dbReference type="SAM" id="MobiDB-lite"/>
    </source>
</evidence>
<accession>A0A8S0TJA6</accession>
<dbReference type="AlphaFoldDB" id="A0A8S0TJA6"/>
<comment type="caution">
    <text evidence="3">The sequence shown here is derived from an EMBL/GenBank/DDBJ whole genome shotgun (WGS) entry which is preliminary data.</text>
</comment>